<evidence type="ECO:0000256" key="9">
    <source>
        <dbReference type="ARBA" id="ARBA00023163"/>
    </source>
</evidence>
<evidence type="ECO:0000256" key="6">
    <source>
        <dbReference type="ARBA" id="ARBA00023015"/>
    </source>
</evidence>
<evidence type="ECO:0000256" key="4">
    <source>
        <dbReference type="ARBA" id="ARBA00022490"/>
    </source>
</evidence>
<evidence type="ECO:0000256" key="2">
    <source>
        <dbReference type="ARBA" id="ARBA00007871"/>
    </source>
</evidence>
<protein>
    <recommendedName>
        <fullName evidence="11">Manganese transport regulator</fullName>
    </recommendedName>
</protein>
<name>A0A2S6FYU1_9CLOT</name>
<dbReference type="PROSITE" id="PS50944">
    <property type="entry name" value="HTH_DTXR"/>
    <property type="match status" value="1"/>
</dbReference>
<dbReference type="InterPro" id="IPR022689">
    <property type="entry name" value="Iron_dep_repressor"/>
</dbReference>
<dbReference type="InterPro" id="IPR050536">
    <property type="entry name" value="DtxR_MntR_Metal-Reg"/>
</dbReference>
<dbReference type="GO" id="GO:0046914">
    <property type="term" value="F:transition metal ion binding"/>
    <property type="evidence" value="ECO:0007669"/>
    <property type="project" value="InterPro"/>
</dbReference>
<gene>
    <name evidence="13" type="ORF">BD821_10595</name>
</gene>
<dbReference type="PANTHER" id="PTHR33238:SF11">
    <property type="entry name" value="TRANSCRIPTIONAL REGULATOR MNTR"/>
    <property type="match status" value="1"/>
</dbReference>
<dbReference type="PANTHER" id="PTHR33238">
    <property type="entry name" value="IRON (METAL) DEPENDENT REPRESSOR, DTXR FAMILY"/>
    <property type="match status" value="1"/>
</dbReference>
<evidence type="ECO:0000256" key="7">
    <source>
        <dbReference type="ARBA" id="ARBA00023125"/>
    </source>
</evidence>
<dbReference type="Proteomes" id="UP000239863">
    <property type="component" value="Unassembled WGS sequence"/>
</dbReference>
<keyword evidence="6" id="KW-0805">Transcription regulation</keyword>
<keyword evidence="7" id="KW-0238">DNA-binding</keyword>
<feature type="domain" description="HTH dtxR-type" evidence="12">
    <location>
        <begin position="40"/>
        <end position="101"/>
    </location>
</feature>
<reference evidence="13 14" key="1">
    <citation type="submission" date="2018-02" db="EMBL/GenBank/DDBJ databases">
        <title>Genomic Encyclopedia of Archaeal and Bacterial Type Strains, Phase II (KMG-II): from individual species to whole genera.</title>
        <authorList>
            <person name="Goeker M."/>
        </authorList>
    </citation>
    <scope>NUCLEOTIDE SEQUENCE [LARGE SCALE GENOMIC DNA]</scope>
    <source>
        <strain evidence="13 14">DSM 15099</strain>
    </source>
</reference>
<dbReference type="InterPro" id="IPR001367">
    <property type="entry name" value="Fe_dep_repressor"/>
</dbReference>
<dbReference type="InterPro" id="IPR022687">
    <property type="entry name" value="HTH_DTXR"/>
</dbReference>
<dbReference type="Gene3D" id="1.10.10.10">
    <property type="entry name" value="Winged helix-like DNA-binding domain superfamily/Winged helix DNA-binding domain"/>
    <property type="match status" value="1"/>
</dbReference>
<dbReference type="AlphaFoldDB" id="A0A2S6FYU1"/>
<comment type="similarity">
    <text evidence="2">Belongs to the DtxR/MntR family.</text>
</comment>
<evidence type="ECO:0000256" key="5">
    <source>
        <dbReference type="ARBA" id="ARBA00022491"/>
    </source>
</evidence>
<comment type="caution">
    <text evidence="13">The sequence shown here is derived from an EMBL/GenBank/DDBJ whole genome shotgun (WGS) entry which is preliminary data.</text>
</comment>
<evidence type="ECO:0000256" key="8">
    <source>
        <dbReference type="ARBA" id="ARBA00023159"/>
    </source>
</evidence>
<dbReference type="GO" id="GO:0046983">
    <property type="term" value="F:protein dimerization activity"/>
    <property type="evidence" value="ECO:0007669"/>
    <property type="project" value="InterPro"/>
</dbReference>
<accession>A0A2S6FYU1</accession>
<keyword evidence="9" id="KW-0804">Transcription</keyword>
<organism evidence="13 14">
    <name type="scientific">Clostridium algidicarnis DSM 15099</name>
    <dbReference type="NCBI Taxonomy" id="1121295"/>
    <lineage>
        <taxon>Bacteria</taxon>
        <taxon>Bacillati</taxon>
        <taxon>Bacillota</taxon>
        <taxon>Clostridia</taxon>
        <taxon>Eubacteriales</taxon>
        <taxon>Clostridiaceae</taxon>
        <taxon>Clostridium</taxon>
    </lineage>
</organism>
<dbReference type="SUPFAM" id="SSF46785">
    <property type="entry name" value="Winged helix' DNA-binding domain"/>
    <property type="match status" value="1"/>
</dbReference>
<dbReference type="Pfam" id="PF02742">
    <property type="entry name" value="Fe_dep_repr_C"/>
    <property type="match status" value="1"/>
</dbReference>
<keyword evidence="10" id="KW-0464">Manganese</keyword>
<dbReference type="SUPFAM" id="SSF47979">
    <property type="entry name" value="Iron-dependent repressor protein, dimerization domain"/>
    <property type="match status" value="1"/>
</dbReference>
<evidence type="ECO:0000256" key="1">
    <source>
        <dbReference type="ARBA" id="ARBA00004496"/>
    </source>
</evidence>
<dbReference type="InterPro" id="IPR036388">
    <property type="entry name" value="WH-like_DNA-bd_sf"/>
</dbReference>
<evidence type="ECO:0000313" key="14">
    <source>
        <dbReference type="Proteomes" id="UP000239863"/>
    </source>
</evidence>
<dbReference type="STRING" id="37659.GCA_000703125_01582"/>
<evidence type="ECO:0000256" key="10">
    <source>
        <dbReference type="ARBA" id="ARBA00023211"/>
    </source>
</evidence>
<keyword evidence="4" id="KW-0963">Cytoplasm</keyword>
<proteinExistence type="inferred from homology"/>
<dbReference type="GO" id="GO:0003700">
    <property type="term" value="F:DNA-binding transcription factor activity"/>
    <property type="evidence" value="ECO:0007669"/>
    <property type="project" value="InterPro"/>
</dbReference>
<evidence type="ECO:0000259" key="12">
    <source>
        <dbReference type="PROSITE" id="PS50944"/>
    </source>
</evidence>
<comment type="subcellular location">
    <subcellularLocation>
        <location evidence="1">Cytoplasm</location>
    </subcellularLocation>
</comment>
<evidence type="ECO:0000313" key="13">
    <source>
        <dbReference type="EMBL" id="PPK48715.1"/>
    </source>
</evidence>
<dbReference type="Pfam" id="PF01325">
    <property type="entry name" value="Fe_dep_repress"/>
    <property type="match status" value="1"/>
</dbReference>
<dbReference type="EMBL" id="PTIS01000005">
    <property type="protein sequence ID" value="PPK48715.1"/>
    <property type="molecule type" value="Genomic_DNA"/>
</dbReference>
<sequence>MINYFFQYEKNDIKKGGDLVTDEFYTVRGYELRREGKDMMTPALEDYLEMIYRNSMNEDYIRINILAKLLNVKDSSASKMVKKLGELKLVNYERYGIVTLTDEGKKLGEFLLNRHNVIENFLSLIGCKEDILLQAELIEHTITPDTVNNIKILNIFFEKNKDVLEKYTNYKRDIIESSLRLK</sequence>
<dbReference type="GO" id="GO:0003677">
    <property type="term" value="F:DNA binding"/>
    <property type="evidence" value="ECO:0007669"/>
    <property type="project" value="UniProtKB-KW"/>
</dbReference>
<keyword evidence="5" id="KW-0678">Repressor</keyword>
<dbReference type="GO" id="GO:0005737">
    <property type="term" value="C:cytoplasm"/>
    <property type="evidence" value="ECO:0007669"/>
    <property type="project" value="UniProtKB-SubCell"/>
</dbReference>
<comment type="subunit">
    <text evidence="3">Homodimer.</text>
</comment>
<dbReference type="SMART" id="SM00529">
    <property type="entry name" value="HTH_DTXR"/>
    <property type="match status" value="1"/>
</dbReference>
<evidence type="ECO:0000256" key="11">
    <source>
        <dbReference type="ARBA" id="ARBA00032593"/>
    </source>
</evidence>
<dbReference type="Gene3D" id="1.10.60.10">
    <property type="entry name" value="Iron dependent repressor, metal binding and dimerisation domain"/>
    <property type="match status" value="1"/>
</dbReference>
<dbReference type="InterPro" id="IPR036421">
    <property type="entry name" value="Fe_dep_repressor_sf"/>
</dbReference>
<keyword evidence="8" id="KW-0010">Activator</keyword>
<evidence type="ECO:0000256" key="3">
    <source>
        <dbReference type="ARBA" id="ARBA00011738"/>
    </source>
</evidence>
<dbReference type="InterPro" id="IPR036390">
    <property type="entry name" value="WH_DNA-bd_sf"/>
</dbReference>